<dbReference type="Proteomes" id="UP000823775">
    <property type="component" value="Unassembled WGS sequence"/>
</dbReference>
<proteinExistence type="predicted"/>
<dbReference type="EMBL" id="JACEIK010000755">
    <property type="protein sequence ID" value="MCD7461795.1"/>
    <property type="molecule type" value="Genomic_DNA"/>
</dbReference>
<keyword evidence="2" id="KW-1185">Reference proteome</keyword>
<comment type="caution">
    <text evidence="1">The sequence shown here is derived from an EMBL/GenBank/DDBJ whole genome shotgun (WGS) entry which is preliminary data.</text>
</comment>
<name>A0ABS8SRZ9_DATST</name>
<evidence type="ECO:0000313" key="1">
    <source>
        <dbReference type="EMBL" id="MCD7461795.1"/>
    </source>
</evidence>
<organism evidence="1 2">
    <name type="scientific">Datura stramonium</name>
    <name type="common">Jimsonweed</name>
    <name type="synonym">Common thornapple</name>
    <dbReference type="NCBI Taxonomy" id="4076"/>
    <lineage>
        <taxon>Eukaryota</taxon>
        <taxon>Viridiplantae</taxon>
        <taxon>Streptophyta</taxon>
        <taxon>Embryophyta</taxon>
        <taxon>Tracheophyta</taxon>
        <taxon>Spermatophyta</taxon>
        <taxon>Magnoliopsida</taxon>
        <taxon>eudicotyledons</taxon>
        <taxon>Gunneridae</taxon>
        <taxon>Pentapetalae</taxon>
        <taxon>asterids</taxon>
        <taxon>lamiids</taxon>
        <taxon>Solanales</taxon>
        <taxon>Solanaceae</taxon>
        <taxon>Solanoideae</taxon>
        <taxon>Datureae</taxon>
        <taxon>Datura</taxon>
    </lineage>
</organism>
<accession>A0ABS8SRZ9</accession>
<protein>
    <submittedName>
        <fullName evidence="1">Uncharacterized protein</fullName>
    </submittedName>
</protein>
<sequence length="86" mass="9819">MSGKLIFWGFGHGEWNNEEEEHHVQTSNMEKMILEHMEVMREQLTEQGGALKRLSAKLTEMMVETTTCNNLQVTVLANTQEAPQGE</sequence>
<evidence type="ECO:0000313" key="2">
    <source>
        <dbReference type="Proteomes" id="UP000823775"/>
    </source>
</evidence>
<reference evidence="1 2" key="1">
    <citation type="journal article" date="2021" name="BMC Genomics">
        <title>Datura genome reveals duplications of psychoactive alkaloid biosynthetic genes and high mutation rate following tissue culture.</title>
        <authorList>
            <person name="Rajewski A."/>
            <person name="Carter-House D."/>
            <person name="Stajich J."/>
            <person name="Litt A."/>
        </authorList>
    </citation>
    <scope>NUCLEOTIDE SEQUENCE [LARGE SCALE GENOMIC DNA]</scope>
    <source>
        <strain evidence="1">AR-01</strain>
    </source>
</reference>
<gene>
    <name evidence="1" type="ORF">HAX54_047129</name>
</gene>